<protein>
    <submittedName>
        <fullName evidence="2">Uncharacterized protein</fullName>
    </submittedName>
</protein>
<keyword evidence="3" id="KW-1185">Reference proteome</keyword>
<dbReference type="EMBL" id="LDAU01000085">
    <property type="protein sequence ID" value="KRX07237.1"/>
    <property type="molecule type" value="Genomic_DNA"/>
</dbReference>
<reference evidence="2 3" key="1">
    <citation type="journal article" date="2015" name="Sci. Rep.">
        <title>Genome of the facultative scuticociliatosis pathogen Pseudocohnilembus persalinus provides insight into its virulence through horizontal gene transfer.</title>
        <authorList>
            <person name="Xiong J."/>
            <person name="Wang G."/>
            <person name="Cheng J."/>
            <person name="Tian M."/>
            <person name="Pan X."/>
            <person name="Warren A."/>
            <person name="Jiang C."/>
            <person name="Yuan D."/>
            <person name="Miao W."/>
        </authorList>
    </citation>
    <scope>NUCLEOTIDE SEQUENCE [LARGE SCALE GENOMIC DNA]</scope>
    <source>
        <strain evidence="2">36N120E</strain>
    </source>
</reference>
<proteinExistence type="predicted"/>
<evidence type="ECO:0000313" key="2">
    <source>
        <dbReference type="EMBL" id="KRX07237.1"/>
    </source>
</evidence>
<gene>
    <name evidence="2" type="ORF">PPERSA_00394</name>
</gene>
<comment type="caution">
    <text evidence="2">The sequence shown here is derived from an EMBL/GenBank/DDBJ whole genome shotgun (WGS) entry which is preliminary data.</text>
</comment>
<feature type="coiled-coil region" evidence="1">
    <location>
        <begin position="174"/>
        <end position="221"/>
    </location>
</feature>
<keyword evidence="1" id="KW-0175">Coiled coil</keyword>
<dbReference type="AlphaFoldDB" id="A0A0V0QZC8"/>
<accession>A0A0V0QZC8</accession>
<evidence type="ECO:0000256" key="1">
    <source>
        <dbReference type="SAM" id="Coils"/>
    </source>
</evidence>
<name>A0A0V0QZC8_PSEPJ</name>
<organism evidence="2 3">
    <name type="scientific">Pseudocohnilembus persalinus</name>
    <name type="common">Ciliate</name>
    <dbReference type="NCBI Taxonomy" id="266149"/>
    <lineage>
        <taxon>Eukaryota</taxon>
        <taxon>Sar</taxon>
        <taxon>Alveolata</taxon>
        <taxon>Ciliophora</taxon>
        <taxon>Intramacronucleata</taxon>
        <taxon>Oligohymenophorea</taxon>
        <taxon>Scuticociliatia</taxon>
        <taxon>Philasterida</taxon>
        <taxon>Pseudocohnilembidae</taxon>
        <taxon>Pseudocohnilembus</taxon>
    </lineage>
</organism>
<dbReference type="InParanoid" id="A0A0V0QZC8"/>
<dbReference type="Proteomes" id="UP000054937">
    <property type="component" value="Unassembled WGS sequence"/>
</dbReference>
<evidence type="ECO:0000313" key="3">
    <source>
        <dbReference type="Proteomes" id="UP000054937"/>
    </source>
</evidence>
<sequence length="310" mass="36854">MHKICHILKKYDLPVTERDYILLQDIADYIQKNDYNILNSTMDTSLNSNSLNDIEPLNINDGDVFISNENDEKSEKIKAKNNQNQHLYLELNKILSDQTNINNGHKIQQNQTQNFQQIQSQENKNDVLPYKQFKNELKKNQDYQNQAQSQTFRQSTQIKSNYKLQYSQPEGQKLLQIKDEQKKLENQLQQIEENRKILLSKKQQEEQINKYVTQKLNLNNNSFEKIIGKASDSQTNNIYKFNYDYHSRFQSLVQERNQKHLHDKNIEKKSFQNNIENSDINKNGNINDKSYDSKYLNLINKYKPCKTIHQ</sequence>